<comment type="caution">
    <text evidence="3">The sequence shown here is derived from an EMBL/GenBank/DDBJ whole genome shotgun (WGS) entry which is preliminary data.</text>
</comment>
<dbReference type="AlphaFoldDB" id="A0A367FNX5"/>
<dbReference type="OrthoDB" id="3370914at2"/>
<dbReference type="Proteomes" id="UP000253094">
    <property type="component" value="Unassembled WGS sequence"/>
</dbReference>
<dbReference type="SUPFAM" id="SSF54197">
    <property type="entry name" value="HIT-like"/>
    <property type="match status" value="1"/>
</dbReference>
<evidence type="ECO:0000259" key="2">
    <source>
        <dbReference type="PROSITE" id="PS51084"/>
    </source>
</evidence>
<evidence type="ECO:0000256" key="1">
    <source>
        <dbReference type="PROSITE-ProRule" id="PRU00464"/>
    </source>
</evidence>
<dbReference type="EMBL" id="QOIL01000004">
    <property type="protein sequence ID" value="RCG31532.1"/>
    <property type="molecule type" value="Genomic_DNA"/>
</dbReference>
<dbReference type="GO" id="GO:0003824">
    <property type="term" value="F:catalytic activity"/>
    <property type="evidence" value="ECO:0007669"/>
    <property type="project" value="InterPro"/>
</dbReference>
<organism evidence="3 4">
    <name type="scientific">Sphaerisporangium album</name>
    <dbReference type="NCBI Taxonomy" id="509200"/>
    <lineage>
        <taxon>Bacteria</taxon>
        <taxon>Bacillati</taxon>
        <taxon>Actinomycetota</taxon>
        <taxon>Actinomycetes</taxon>
        <taxon>Streptosporangiales</taxon>
        <taxon>Streptosporangiaceae</taxon>
        <taxon>Sphaerisporangium</taxon>
    </lineage>
</organism>
<dbReference type="InterPro" id="IPR006768">
    <property type="entry name" value="Cwf19-like_C_dom-1"/>
</dbReference>
<dbReference type="PROSITE" id="PS51084">
    <property type="entry name" value="HIT_2"/>
    <property type="match status" value="1"/>
</dbReference>
<sequence length="261" mass="29564">MVVLRSARRLGFVLRRHKQDIPPNWFPPQLEVVTSGDKVARCAGADLCQELAGDMDTSYLHTYQGNPPSRLIARSHNLSLIADLSPLTVGHLLLVSNRHYYSFSQIIRDHEHEVARFRAAIYTNYSATFGPPLIFEHGSTAEMDGSACITHAHWHFLPIDADSVDRIMTRDGLHGVHLSDMTRLADSAFSSAPYYYRSDDSDHMVYKAVHAMPRQYLRSVAAEVLGIPAPEWDWAVVVRKDAHRETMARTRSWRFENPAPT</sequence>
<gene>
    <name evidence="3" type="ORF">DQ384_08085</name>
</gene>
<dbReference type="Pfam" id="PF04677">
    <property type="entry name" value="CwfJ_C_1"/>
    <property type="match status" value="1"/>
</dbReference>
<reference evidence="3 4" key="1">
    <citation type="submission" date="2018-06" db="EMBL/GenBank/DDBJ databases">
        <title>Sphaerisporangium craniellae sp. nov., isolated from a marine sponge in the South China Sea.</title>
        <authorList>
            <person name="Li L."/>
        </authorList>
    </citation>
    <scope>NUCLEOTIDE SEQUENCE [LARGE SCALE GENOMIC DNA]</scope>
    <source>
        <strain evidence="3 4">CCTCC AA 208026</strain>
    </source>
</reference>
<name>A0A367FNX5_9ACTN</name>
<feature type="short sequence motif" description="Histidine triad motif" evidence="1">
    <location>
        <begin position="151"/>
        <end position="155"/>
    </location>
</feature>
<evidence type="ECO:0000313" key="4">
    <source>
        <dbReference type="Proteomes" id="UP000253094"/>
    </source>
</evidence>
<evidence type="ECO:0000313" key="3">
    <source>
        <dbReference type="EMBL" id="RCG31532.1"/>
    </source>
</evidence>
<protein>
    <recommendedName>
        <fullName evidence="2">HIT domain-containing protein</fullName>
    </recommendedName>
</protein>
<dbReference type="Gene3D" id="3.30.428.10">
    <property type="entry name" value="HIT-like"/>
    <property type="match status" value="1"/>
</dbReference>
<proteinExistence type="predicted"/>
<dbReference type="InterPro" id="IPR036265">
    <property type="entry name" value="HIT-like_sf"/>
</dbReference>
<keyword evidence="4" id="KW-1185">Reference proteome</keyword>
<feature type="domain" description="HIT" evidence="2">
    <location>
        <begin position="58"/>
        <end position="166"/>
    </location>
</feature>
<dbReference type="InterPro" id="IPR011146">
    <property type="entry name" value="HIT-like"/>
</dbReference>
<accession>A0A367FNX5</accession>